<dbReference type="SUPFAM" id="SSF52540">
    <property type="entry name" value="P-loop containing nucleoside triphosphate hydrolases"/>
    <property type="match status" value="1"/>
</dbReference>
<dbReference type="Pfam" id="PF01656">
    <property type="entry name" value="CbiA"/>
    <property type="match status" value="1"/>
</dbReference>
<dbReference type="InterPro" id="IPR050678">
    <property type="entry name" value="DNA_Partitioning_ATPase"/>
</dbReference>
<dbReference type="EMBL" id="WMIG01000026">
    <property type="protein sequence ID" value="MTH62125.1"/>
    <property type="molecule type" value="Genomic_DNA"/>
</dbReference>
<proteinExistence type="predicted"/>
<dbReference type="CDD" id="cd02042">
    <property type="entry name" value="ParAB_family"/>
    <property type="match status" value="1"/>
</dbReference>
<dbReference type="AlphaFoldDB" id="A0A844HUZ6"/>
<evidence type="ECO:0000259" key="1">
    <source>
        <dbReference type="Pfam" id="PF01656"/>
    </source>
</evidence>
<comment type="caution">
    <text evidence="2">The sequence shown here is derived from an EMBL/GenBank/DDBJ whole genome shotgun (WGS) entry which is preliminary data.</text>
</comment>
<dbReference type="InterPro" id="IPR027417">
    <property type="entry name" value="P-loop_NTPase"/>
</dbReference>
<dbReference type="PANTHER" id="PTHR13696">
    <property type="entry name" value="P-LOOP CONTAINING NUCLEOSIDE TRIPHOSPHATE HYDROLASE"/>
    <property type="match status" value="1"/>
</dbReference>
<dbReference type="RefSeq" id="WP_155042076.1">
    <property type="nucleotide sequence ID" value="NZ_WMIG01000026.1"/>
</dbReference>
<keyword evidence="3" id="KW-1185">Reference proteome</keyword>
<evidence type="ECO:0000313" key="2">
    <source>
        <dbReference type="EMBL" id="MTH62125.1"/>
    </source>
</evidence>
<sequence length="206" mass="21903">MKTICVTAQKGGAGKTTLARNLAVAASQDGQRAVLIDLDPQQSLRGWWDSREADEPAMLATDPAPHQLAHALIRLAEDFDLCVIDTPPAAPDWLAEAITLADLALVPVRPSADDLRAVGATIAALERAGTPFAFVLSQAPRAKLTDQTVRALARHGRIAPENIAQRVAYAETAGSGQGVCETNDSKARAEMAGIWSYVRELTEARA</sequence>
<accession>A0A844HUZ6</accession>
<organism evidence="2 3">
    <name type="scientific">Paracoccus litorisediminis</name>
    <dbReference type="NCBI Taxonomy" id="2006130"/>
    <lineage>
        <taxon>Bacteria</taxon>
        <taxon>Pseudomonadati</taxon>
        <taxon>Pseudomonadota</taxon>
        <taxon>Alphaproteobacteria</taxon>
        <taxon>Rhodobacterales</taxon>
        <taxon>Paracoccaceae</taxon>
        <taxon>Paracoccus</taxon>
    </lineage>
</organism>
<feature type="domain" description="CobQ/CobB/MinD/ParA nucleotide binding" evidence="1">
    <location>
        <begin position="4"/>
        <end position="174"/>
    </location>
</feature>
<dbReference type="OrthoDB" id="9804460at2"/>
<protein>
    <submittedName>
        <fullName evidence="2">AAA family ATPase</fullName>
    </submittedName>
</protein>
<name>A0A844HUZ6_9RHOB</name>
<dbReference type="Proteomes" id="UP000449846">
    <property type="component" value="Unassembled WGS sequence"/>
</dbReference>
<gene>
    <name evidence="2" type="ORF">GL300_23280</name>
</gene>
<reference evidence="2 3" key="1">
    <citation type="submission" date="2019-11" db="EMBL/GenBank/DDBJ databases">
        <authorList>
            <person name="Dong K."/>
        </authorList>
    </citation>
    <scope>NUCLEOTIDE SEQUENCE [LARGE SCALE GENOMIC DNA]</scope>
    <source>
        <strain evidence="2 3">NBRC 112902</strain>
    </source>
</reference>
<evidence type="ECO:0000313" key="3">
    <source>
        <dbReference type="Proteomes" id="UP000449846"/>
    </source>
</evidence>
<dbReference type="InterPro" id="IPR002586">
    <property type="entry name" value="CobQ/CobB/MinD/ParA_Nub-bd_dom"/>
</dbReference>
<dbReference type="PIRSF" id="PIRSF009320">
    <property type="entry name" value="Nuc_binding_HP_1000"/>
    <property type="match status" value="1"/>
</dbReference>
<dbReference type="PANTHER" id="PTHR13696:SF96">
    <property type="entry name" value="COBQ_COBB_MIND_PARA NUCLEOTIDE BINDING DOMAIN-CONTAINING PROTEIN"/>
    <property type="match status" value="1"/>
</dbReference>
<dbReference type="Gene3D" id="3.40.50.300">
    <property type="entry name" value="P-loop containing nucleotide triphosphate hydrolases"/>
    <property type="match status" value="1"/>
</dbReference>